<evidence type="ECO:0000313" key="8">
    <source>
        <dbReference type="Proteomes" id="UP000314982"/>
    </source>
</evidence>
<evidence type="ECO:0000256" key="4">
    <source>
        <dbReference type="ARBA" id="ARBA00023319"/>
    </source>
</evidence>
<dbReference type="Ensembl" id="ENSHHUT00000018110.1">
    <property type="protein sequence ID" value="ENSHHUP00000017472.1"/>
    <property type="gene ID" value="ENSHHUG00000010887.1"/>
</dbReference>
<dbReference type="GO" id="GO:0042101">
    <property type="term" value="C:T cell receptor complex"/>
    <property type="evidence" value="ECO:0007669"/>
    <property type="project" value="UniProtKB-KW"/>
</dbReference>
<dbReference type="InterPro" id="IPR036179">
    <property type="entry name" value="Ig-like_dom_sf"/>
</dbReference>
<dbReference type="SUPFAM" id="SSF48726">
    <property type="entry name" value="Immunoglobulin"/>
    <property type="match status" value="1"/>
</dbReference>
<evidence type="ECO:0000313" key="7">
    <source>
        <dbReference type="Ensembl" id="ENSHHUP00000017472.1"/>
    </source>
</evidence>
<organism evidence="7 8">
    <name type="scientific">Hucho hucho</name>
    <name type="common">huchen</name>
    <dbReference type="NCBI Taxonomy" id="62062"/>
    <lineage>
        <taxon>Eukaryota</taxon>
        <taxon>Metazoa</taxon>
        <taxon>Chordata</taxon>
        <taxon>Craniata</taxon>
        <taxon>Vertebrata</taxon>
        <taxon>Euteleostomi</taxon>
        <taxon>Actinopterygii</taxon>
        <taxon>Neopterygii</taxon>
        <taxon>Teleostei</taxon>
        <taxon>Protacanthopterygii</taxon>
        <taxon>Salmoniformes</taxon>
        <taxon>Salmonidae</taxon>
        <taxon>Salmoninae</taxon>
        <taxon>Hucho</taxon>
    </lineage>
</organism>
<dbReference type="InterPro" id="IPR051287">
    <property type="entry name" value="TCR_variable_region"/>
</dbReference>
<dbReference type="Proteomes" id="UP000314982">
    <property type="component" value="Unassembled WGS sequence"/>
</dbReference>
<accession>A0A4W5KLW3</accession>
<reference evidence="8" key="1">
    <citation type="submission" date="2018-06" db="EMBL/GenBank/DDBJ databases">
        <title>Genome assembly of Danube salmon.</title>
        <authorList>
            <person name="Macqueen D.J."/>
            <person name="Gundappa M.K."/>
        </authorList>
    </citation>
    <scope>NUCLEOTIDE SEQUENCE [LARGE SCALE GENOMIC DNA]</scope>
</reference>
<feature type="domain" description="Ig-like" evidence="6">
    <location>
        <begin position="22"/>
        <end position="129"/>
    </location>
</feature>
<keyword evidence="3" id="KW-0675">Receptor</keyword>
<evidence type="ECO:0000259" key="6">
    <source>
        <dbReference type="PROSITE" id="PS50835"/>
    </source>
</evidence>
<dbReference type="InterPro" id="IPR013106">
    <property type="entry name" value="Ig_V-set"/>
</dbReference>
<keyword evidence="1" id="KW-0732">Signal</keyword>
<dbReference type="AlphaFoldDB" id="A0A4W5KLW3"/>
<dbReference type="GeneTree" id="ENSGT01140000282831"/>
<keyword evidence="8" id="KW-1185">Reference proteome</keyword>
<keyword evidence="5" id="KW-0391">Immunity</keyword>
<dbReference type="PANTHER" id="PTHR19367:SF18">
    <property type="entry name" value="T CELL RECEPTOR ALPHA VARIABLE 16"/>
    <property type="match status" value="1"/>
</dbReference>
<protein>
    <recommendedName>
        <fullName evidence="6">Ig-like domain-containing protein</fullName>
    </recommendedName>
</protein>
<proteinExistence type="predicted"/>
<reference evidence="7" key="2">
    <citation type="submission" date="2025-08" db="UniProtKB">
        <authorList>
            <consortium name="Ensembl"/>
        </authorList>
    </citation>
    <scope>IDENTIFICATION</scope>
</reference>
<dbReference type="SMART" id="SM00406">
    <property type="entry name" value="IGv"/>
    <property type="match status" value="1"/>
</dbReference>
<dbReference type="Gene3D" id="2.60.40.10">
    <property type="entry name" value="Immunoglobulins"/>
    <property type="match status" value="1"/>
</dbReference>
<dbReference type="Pfam" id="PF07686">
    <property type="entry name" value="V-set"/>
    <property type="match status" value="1"/>
</dbReference>
<evidence type="ECO:0000256" key="3">
    <source>
        <dbReference type="ARBA" id="ARBA00023170"/>
    </source>
</evidence>
<dbReference type="GO" id="GO:0002250">
    <property type="term" value="P:adaptive immune response"/>
    <property type="evidence" value="ECO:0007669"/>
    <property type="project" value="UniProtKB-KW"/>
</dbReference>
<reference evidence="7" key="3">
    <citation type="submission" date="2025-09" db="UniProtKB">
        <authorList>
            <consortium name="Ensembl"/>
        </authorList>
    </citation>
    <scope>IDENTIFICATION</scope>
</reference>
<evidence type="ECO:0000256" key="5">
    <source>
        <dbReference type="ARBA" id="ARBA00043266"/>
    </source>
</evidence>
<dbReference type="PANTHER" id="PTHR19367">
    <property type="entry name" value="T-CELL RECEPTOR ALPHA CHAIN V REGION"/>
    <property type="match status" value="1"/>
</dbReference>
<keyword evidence="4" id="KW-0393">Immunoglobulin domain</keyword>
<sequence>MFEVRIVIHSYLTAHKASHSVPIKMFYSILLFSIVIATTEEHVFEGEGVTLSCNYTGSYNTDTLLWYQQYPRSKPEFLLLITEGRFKTHNKSTHPRLSVKLNDEKTHVDLEISSAEVTDSALYYFALSE</sequence>
<dbReference type="InterPro" id="IPR013783">
    <property type="entry name" value="Ig-like_fold"/>
</dbReference>
<keyword evidence="2" id="KW-1064">Adaptive immunity</keyword>
<evidence type="ECO:0000256" key="1">
    <source>
        <dbReference type="ARBA" id="ARBA00022729"/>
    </source>
</evidence>
<keyword evidence="5" id="KW-1279">T cell receptor</keyword>
<evidence type="ECO:0000256" key="2">
    <source>
        <dbReference type="ARBA" id="ARBA00023130"/>
    </source>
</evidence>
<dbReference type="InterPro" id="IPR007110">
    <property type="entry name" value="Ig-like_dom"/>
</dbReference>
<dbReference type="PROSITE" id="PS50835">
    <property type="entry name" value="IG_LIKE"/>
    <property type="match status" value="1"/>
</dbReference>
<name>A0A4W5KLW3_9TELE</name>
<dbReference type="STRING" id="62062.ENSHHUP00000017472"/>